<dbReference type="Proteomes" id="UP000887566">
    <property type="component" value="Unplaced"/>
</dbReference>
<feature type="compositionally biased region" description="Pro residues" evidence="1">
    <location>
        <begin position="13"/>
        <end position="29"/>
    </location>
</feature>
<dbReference type="WBParaSite" id="PSAMB.scaffold1093size36065.g10919.t1">
    <property type="protein sequence ID" value="PSAMB.scaffold1093size36065.g10919.t1"/>
    <property type="gene ID" value="PSAMB.scaffold1093size36065.g10919"/>
</dbReference>
<keyword evidence="2" id="KW-1185">Reference proteome</keyword>
<name>A0A914ULX2_9BILA</name>
<evidence type="ECO:0000256" key="1">
    <source>
        <dbReference type="SAM" id="MobiDB-lite"/>
    </source>
</evidence>
<protein>
    <submittedName>
        <fullName evidence="3">Uncharacterized protein</fullName>
    </submittedName>
</protein>
<accession>A0A914ULX2</accession>
<organism evidence="2 3">
    <name type="scientific">Plectus sambesii</name>
    <dbReference type="NCBI Taxonomy" id="2011161"/>
    <lineage>
        <taxon>Eukaryota</taxon>
        <taxon>Metazoa</taxon>
        <taxon>Ecdysozoa</taxon>
        <taxon>Nematoda</taxon>
        <taxon>Chromadorea</taxon>
        <taxon>Plectida</taxon>
        <taxon>Plectina</taxon>
        <taxon>Plectoidea</taxon>
        <taxon>Plectidae</taxon>
        <taxon>Plectus</taxon>
    </lineage>
</organism>
<feature type="compositionally biased region" description="Polar residues" evidence="1">
    <location>
        <begin position="56"/>
        <end position="68"/>
    </location>
</feature>
<feature type="region of interest" description="Disordered" evidence="1">
    <location>
        <begin position="1"/>
        <end position="70"/>
    </location>
</feature>
<reference evidence="3" key="1">
    <citation type="submission" date="2022-11" db="UniProtKB">
        <authorList>
            <consortium name="WormBaseParasite"/>
        </authorList>
    </citation>
    <scope>IDENTIFICATION</scope>
</reference>
<proteinExistence type="predicted"/>
<evidence type="ECO:0000313" key="2">
    <source>
        <dbReference type="Proteomes" id="UP000887566"/>
    </source>
</evidence>
<dbReference type="AlphaFoldDB" id="A0A914ULX2"/>
<evidence type="ECO:0000313" key="3">
    <source>
        <dbReference type="WBParaSite" id="PSAMB.scaffold1093size36065.g10919.t1"/>
    </source>
</evidence>
<sequence>MDQGRGAHSAARPLPPPPKPPRPPRPPRPTGFRTLRKADSVCVPSASSPARPVQQLRKQTSVSCNQPQDGRRFTVQCGDVSYVIDGRSVIIRLVG</sequence>